<accession>A0A4Z2H7C8</accession>
<dbReference type="Proteomes" id="UP000314294">
    <property type="component" value="Unassembled WGS sequence"/>
</dbReference>
<comment type="caution">
    <text evidence="1">The sequence shown here is derived from an EMBL/GenBank/DDBJ whole genome shotgun (WGS) entry which is preliminary data.</text>
</comment>
<protein>
    <submittedName>
        <fullName evidence="1">Contactin-associated protein like 5-2</fullName>
    </submittedName>
</protein>
<evidence type="ECO:0000313" key="2">
    <source>
        <dbReference type="Proteomes" id="UP000314294"/>
    </source>
</evidence>
<dbReference type="EMBL" id="SRLO01000316">
    <property type="protein sequence ID" value="TNN61400.1"/>
    <property type="molecule type" value="Genomic_DNA"/>
</dbReference>
<sequence>MSTSSFDSRGADAVFHPEEKVWTLVAHDVTSPVAVRGSSLLKPHVTSFNYGASEEQLHAIVTGSEQCQQEVVYNCKKSRLFNTKGSQAESPCHYYGRVVLYFMKRALIIGYIFN</sequence>
<name>A0A4Z2H7C8_9TELE</name>
<dbReference type="OrthoDB" id="26719at2759"/>
<dbReference type="AlphaFoldDB" id="A0A4Z2H7C8"/>
<gene>
    <name evidence="1" type="primary">Cntnap5b</name>
    <name evidence="1" type="ORF">EYF80_028417</name>
</gene>
<keyword evidence="2" id="KW-1185">Reference proteome</keyword>
<proteinExistence type="predicted"/>
<evidence type="ECO:0000313" key="1">
    <source>
        <dbReference type="EMBL" id="TNN61400.1"/>
    </source>
</evidence>
<dbReference type="Gene3D" id="2.60.120.1000">
    <property type="match status" value="1"/>
</dbReference>
<organism evidence="1 2">
    <name type="scientific">Liparis tanakae</name>
    <name type="common">Tanaka's snailfish</name>
    <dbReference type="NCBI Taxonomy" id="230148"/>
    <lineage>
        <taxon>Eukaryota</taxon>
        <taxon>Metazoa</taxon>
        <taxon>Chordata</taxon>
        <taxon>Craniata</taxon>
        <taxon>Vertebrata</taxon>
        <taxon>Euteleostomi</taxon>
        <taxon>Actinopterygii</taxon>
        <taxon>Neopterygii</taxon>
        <taxon>Teleostei</taxon>
        <taxon>Neoteleostei</taxon>
        <taxon>Acanthomorphata</taxon>
        <taxon>Eupercaria</taxon>
        <taxon>Perciformes</taxon>
        <taxon>Cottioidei</taxon>
        <taxon>Cottales</taxon>
        <taxon>Liparidae</taxon>
        <taxon>Liparis</taxon>
    </lineage>
</organism>
<reference evidence="1 2" key="1">
    <citation type="submission" date="2019-03" db="EMBL/GenBank/DDBJ databases">
        <title>First draft genome of Liparis tanakae, snailfish: a comprehensive survey of snailfish specific genes.</title>
        <authorList>
            <person name="Kim W."/>
            <person name="Song I."/>
            <person name="Jeong J.-H."/>
            <person name="Kim D."/>
            <person name="Kim S."/>
            <person name="Ryu S."/>
            <person name="Song J.Y."/>
            <person name="Lee S.K."/>
        </authorList>
    </citation>
    <scope>NUCLEOTIDE SEQUENCE [LARGE SCALE GENOMIC DNA]</scope>
    <source>
        <tissue evidence="1">Muscle</tissue>
    </source>
</reference>